<keyword evidence="4" id="KW-0804">Transcription</keyword>
<comment type="similarity">
    <text evidence="1">Belongs to the LysR transcriptional regulatory family.</text>
</comment>
<evidence type="ECO:0000256" key="4">
    <source>
        <dbReference type="ARBA" id="ARBA00023163"/>
    </source>
</evidence>
<dbReference type="Pfam" id="PF03466">
    <property type="entry name" value="LysR_substrate"/>
    <property type="match status" value="1"/>
</dbReference>
<dbReference type="PANTHER" id="PTHR30346">
    <property type="entry name" value="TRANSCRIPTIONAL DUAL REGULATOR HCAR-RELATED"/>
    <property type="match status" value="1"/>
</dbReference>
<dbReference type="RefSeq" id="WP_364457337.1">
    <property type="nucleotide sequence ID" value="NZ_JBFARM010000011.1"/>
</dbReference>
<reference evidence="6 7" key="1">
    <citation type="submission" date="2024-06" db="EMBL/GenBank/DDBJ databases">
        <title>The Natural Products Discovery Center: Release of the First 8490 Sequenced Strains for Exploring Actinobacteria Biosynthetic Diversity.</title>
        <authorList>
            <person name="Kalkreuter E."/>
            <person name="Kautsar S.A."/>
            <person name="Yang D."/>
            <person name="Bader C.D."/>
            <person name="Teijaro C.N."/>
            <person name="Fluegel L."/>
            <person name="Davis C.M."/>
            <person name="Simpson J.R."/>
            <person name="Lauterbach L."/>
            <person name="Steele A.D."/>
            <person name="Gui C."/>
            <person name="Meng S."/>
            <person name="Li G."/>
            <person name="Viehrig K."/>
            <person name="Ye F."/>
            <person name="Su P."/>
            <person name="Kiefer A.F."/>
            <person name="Nichols A."/>
            <person name="Cepeda A.J."/>
            <person name="Yan W."/>
            <person name="Fan B."/>
            <person name="Jiang Y."/>
            <person name="Adhikari A."/>
            <person name="Zheng C.-J."/>
            <person name="Schuster L."/>
            <person name="Cowan T.M."/>
            <person name="Smanski M.J."/>
            <person name="Chevrette M.G."/>
            <person name="De Carvalho L.P.S."/>
            <person name="Shen B."/>
        </authorList>
    </citation>
    <scope>NUCLEOTIDE SEQUENCE [LARGE SCALE GENOMIC DNA]</scope>
    <source>
        <strain evidence="6 7">NPDC049574</strain>
    </source>
</reference>
<evidence type="ECO:0000256" key="2">
    <source>
        <dbReference type="ARBA" id="ARBA00023015"/>
    </source>
</evidence>
<dbReference type="PRINTS" id="PR00039">
    <property type="entry name" value="HTHLYSR"/>
</dbReference>
<keyword evidence="3" id="KW-0238">DNA-binding</keyword>
<accession>A0ABV3HD09</accession>
<proteinExistence type="inferred from homology"/>
<dbReference type="Gene3D" id="3.40.190.10">
    <property type="entry name" value="Periplasmic binding protein-like II"/>
    <property type="match status" value="2"/>
</dbReference>
<dbReference type="InterPro" id="IPR036388">
    <property type="entry name" value="WH-like_DNA-bd_sf"/>
</dbReference>
<evidence type="ECO:0000313" key="7">
    <source>
        <dbReference type="Proteomes" id="UP001552427"/>
    </source>
</evidence>
<protein>
    <submittedName>
        <fullName evidence="6">LysR family transcriptional regulator</fullName>
    </submittedName>
</protein>
<evidence type="ECO:0000313" key="6">
    <source>
        <dbReference type="EMBL" id="MEV4290406.1"/>
    </source>
</evidence>
<dbReference type="InterPro" id="IPR005119">
    <property type="entry name" value="LysR_subst-bd"/>
</dbReference>
<organism evidence="6 7">
    <name type="scientific">Nonomuraea bangladeshensis</name>
    <dbReference type="NCBI Taxonomy" id="404385"/>
    <lineage>
        <taxon>Bacteria</taxon>
        <taxon>Bacillati</taxon>
        <taxon>Actinomycetota</taxon>
        <taxon>Actinomycetes</taxon>
        <taxon>Streptosporangiales</taxon>
        <taxon>Streptosporangiaceae</taxon>
        <taxon>Nonomuraea</taxon>
    </lineage>
</organism>
<feature type="domain" description="HTH lysR-type" evidence="5">
    <location>
        <begin position="1"/>
        <end position="58"/>
    </location>
</feature>
<dbReference type="Proteomes" id="UP001552427">
    <property type="component" value="Unassembled WGS sequence"/>
</dbReference>
<dbReference type="EMBL" id="JBFARM010000011">
    <property type="protein sequence ID" value="MEV4290406.1"/>
    <property type="molecule type" value="Genomic_DNA"/>
</dbReference>
<dbReference type="SUPFAM" id="SSF53850">
    <property type="entry name" value="Periplasmic binding protein-like II"/>
    <property type="match status" value="1"/>
</dbReference>
<comment type="caution">
    <text evidence="6">The sequence shown here is derived from an EMBL/GenBank/DDBJ whole genome shotgun (WGS) entry which is preliminary data.</text>
</comment>
<evidence type="ECO:0000256" key="3">
    <source>
        <dbReference type="ARBA" id="ARBA00023125"/>
    </source>
</evidence>
<gene>
    <name evidence="6" type="ORF">AB0K40_33290</name>
</gene>
<dbReference type="InterPro" id="IPR036390">
    <property type="entry name" value="WH_DNA-bd_sf"/>
</dbReference>
<keyword evidence="2" id="KW-0805">Transcription regulation</keyword>
<name>A0ABV3HD09_9ACTN</name>
<dbReference type="PROSITE" id="PS50931">
    <property type="entry name" value="HTH_LYSR"/>
    <property type="match status" value="1"/>
</dbReference>
<sequence>MDLGLLRAFLAVTEHRHYGRAADRLNITQPTLTKQIQTLEAQVGGRLFDRGRHGATPTRLGALLLPEAQSLVRHADALTQRMTRMARGEAGTLTVGFGLSSIDLVPRLVAAFRQRCPGAHVTLDDMSSQRQLDDIRAGRLDVGFVRPPREAGWEHLPVGADRLALAHAGEPPPRPADLPGWVARHDFLQLAQVKGPGLAGQIDRFCDATGIRPTVIQEAHDLQTVLALVAAEAGAAFVPASAARIAPAPVTITPIGHPAAAWQISAVWNREHMHALTAGFLALIREQRPATSRDARME</sequence>
<dbReference type="Pfam" id="PF00126">
    <property type="entry name" value="HTH_1"/>
    <property type="match status" value="1"/>
</dbReference>
<dbReference type="SUPFAM" id="SSF46785">
    <property type="entry name" value="Winged helix' DNA-binding domain"/>
    <property type="match status" value="1"/>
</dbReference>
<dbReference type="Gene3D" id="1.10.10.10">
    <property type="entry name" value="Winged helix-like DNA-binding domain superfamily/Winged helix DNA-binding domain"/>
    <property type="match status" value="1"/>
</dbReference>
<dbReference type="PANTHER" id="PTHR30346:SF28">
    <property type="entry name" value="HTH-TYPE TRANSCRIPTIONAL REGULATOR CYNR"/>
    <property type="match status" value="1"/>
</dbReference>
<dbReference type="InterPro" id="IPR000847">
    <property type="entry name" value="LysR_HTH_N"/>
</dbReference>
<dbReference type="CDD" id="cd08414">
    <property type="entry name" value="PBP2_LTTR_aromatics_like"/>
    <property type="match status" value="1"/>
</dbReference>
<evidence type="ECO:0000259" key="5">
    <source>
        <dbReference type="PROSITE" id="PS50931"/>
    </source>
</evidence>
<keyword evidence="7" id="KW-1185">Reference proteome</keyword>
<evidence type="ECO:0000256" key="1">
    <source>
        <dbReference type="ARBA" id="ARBA00009437"/>
    </source>
</evidence>